<keyword evidence="3" id="KW-0808">Transferase</keyword>
<evidence type="ECO:0000313" key="5">
    <source>
        <dbReference type="Proteomes" id="UP000321947"/>
    </source>
</evidence>
<dbReference type="Proteomes" id="UP000321947">
    <property type="component" value="Unassembled WGS sequence"/>
</dbReference>
<evidence type="ECO:0000259" key="1">
    <source>
        <dbReference type="Pfam" id="PF07727"/>
    </source>
</evidence>
<evidence type="ECO:0000313" key="2">
    <source>
        <dbReference type="EMBL" id="KAA0037118.1"/>
    </source>
</evidence>
<protein>
    <submittedName>
        <fullName evidence="2 3">Glutathione S-transferase</fullName>
    </submittedName>
</protein>
<evidence type="ECO:0000313" key="4">
    <source>
        <dbReference type="Proteomes" id="UP000321393"/>
    </source>
</evidence>
<proteinExistence type="predicted"/>
<dbReference type="GO" id="GO:0016740">
    <property type="term" value="F:transferase activity"/>
    <property type="evidence" value="ECO:0007669"/>
    <property type="project" value="UniProtKB-KW"/>
</dbReference>
<comment type="caution">
    <text evidence="3">The sequence shown here is derived from an EMBL/GenBank/DDBJ whole genome shotgun (WGS) entry which is preliminary data.</text>
</comment>
<sequence length="229" mass="26518">MDVKTAFLNGDSEEEIYMEQPEGFIVHGQESKVCKLDKSLYGLKQAPKQWHEKFDNLLMSKGFKVNESDKCIYYKIEEKILKKYNYFESKLTCTPYDSSVKLFKNTDDGVNQSKYASIIGSLRYANCTRLDIAYAIGLLSIAKVLNCYYNGKRRQICRKHNTIREFLTTGAMIVDYLQSDYNLADPLTKRLAKEKAPKFWKGGGDRQMRICLHLHMCATVGRAWRGEER</sequence>
<gene>
    <name evidence="3" type="ORF">E5676_scaffold832G001580</name>
    <name evidence="2" type="ORF">E6C27_scaffold379G00220</name>
</gene>
<dbReference type="EMBL" id="SSTE01019034">
    <property type="protein sequence ID" value="KAA0037118.1"/>
    <property type="molecule type" value="Genomic_DNA"/>
</dbReference>
<dbReference type="EMBL" id="SSTD01009720">
    <property type="protein sequence ID" value="TYK13956.1"/>
    <property type="molecule type" value="Genomic_DNA"/>
</dbReference>
<dbReference type="AlphaFoldDB" id="A0A5D3CU79"/>
<accession>A0A5D3CU79</accession>
<dbReference type="Pfam" id="PF07727">
    <property type="entry name" value="RVT_2"/>
    <property type="match status" value="1"/>
</dbReference>
<dbReference type="Proteomes" id="UP000321393">
    <property type="component" value="Unassembled WGS sequence"/>
</dbReference>
<feature type="domain" description="Reverse transcriptase Ty1/copia-type" evidence="1">
    <location>
        <begin position="1"/>
        <end position="79"/>
    </location>
</feature>
<dbReference type="InterPro" id="IPR013103">
    <property type="entry name" value="RVT_2"/>
</dbReference>
<dbReference type="STRING" id="1194695.A0A5D3CU79"/>
<name>A0A5D3CU79_CUCMM</name>
<evidence type="ECO:0000313" key="3">
    <source>
        <dbReference type="EMBL" id="TYK13956.1"/>
    </source>
</evidence>
<dbReference type="OrthoDB" id="1645289at2759"/>
<organism evidence="3 5">
    <name type="scientific">Cucumis melo var. makuwa</name>
    <name type="common">Oriental melon</name>
    <dbReference type="NCBI Taxonomy" id="1194695"/>
    <lineage>
        <taxon>Eukaryota</taxon>
        <taxon>Viridiplantae</taxon>
        <taxon>Streptophyta</taxon>
        <taxon>Embryophyta</taxon>
        <taxon>Tracheophyta</taxon>
        <taxon>Spermatophyta</taxon>
        <taxon>Magnoliopsida</taxon>
        <taxon>eudicotyledons</taxon>
        <taxon>Gunneridae</taxon>
        <taxon>Pentapetalae</taxon>
        <taxon>rosids</taxon>
        <taxon>fabids</taxon>
        <taxon>Cucurbitales</taxon>
        <taxon>Cucurbitaceae</taxon>
        <taxon>Benincaseae</taxon>
        <taxon>Cucumis</taxon>
    </lineage>
</organism>
<reference evidence="4 5" key="1">
    <citation type="submission" date="2019-08" db="EMBL/GenBank/DDBJ databases">
        <title>Draft genome sequences of two oriental melons (Cucumis melo L. var makuwa).</title>
        <authorList>
            <person name="Kwon S.-Y."/>
        </authorList>
    </citation>
    <scope>NUCLEOTIDE SEQUENCE [LARGE SCALE GENOMIC DNA]</scope>
    <source>
        <strain evidence="5">cv. Chang Bougi</strain>
        <strain evidence="4">cv. SW 3</strain>
        <tissue evidence="3">Leaf</tissue>
    </source>
</reference>